<evidence type="ECO:0000259" key="1">
    <source>
        <dbReference type="PROSITE" id="PS51186"/>
    </source>
</evidence>
<dbReference type="CDD" id="cd04301">
    <property type="entry name" value="NAT_SF"/>
    <property type="match status" value="1"/>
</dbReference>
<organism evidence="2 3">
    <name type="scientific">Solirubrobacter phytolaccae</name>
    <dbReference type="NCBI Taxonomy" id="1404360"/>
    <lineage>
        <taxon>Bacteria</taxon>
        <taxon>Bacillati</taxon>
        <taxon>Actinomycetota</taxon>
        <taxon>Thermoleophilia</taxon>
        <taxon>Solirubrobacterales</taxon>
        <taxon>Solirubrobacteraceae</taxon>
        <taxon>Solirubrobacter</taxon>
    </lineage>
</organism>
<gene>
    <name evidence="2" type="ORF">OJ997_04180</name>
</gene>
<dbReference type="Pfam" id="PF13673">
    <property type="entry name" value="Acetyltransf_10"/>
    <property type="match status" value="1"/>
</dbReference>
<dbReference type="SUPFAM" id="SSF55729">
    <property type="entry name" value="Acyl-CoA N-acyltransferases (Nat)"/>
    <property type="match status" value="1"/>
</dbReference>
<sequence>MTVDDAGELLTVQRAAYVGESMVYEQFLPPLHETLDEVRAVLARDDVTVLGQREDGRLLGAVRVMPTGEVARLCVVPDKQGAGLGTALLGAAIEAGGTWLFTGDRSAGNLRLYGKHGFVETRREPAPGHELVFLALQA</sequence>
<dbReference type="InterPro" id="IPR000182">
    <property type="entry name" value="GNAT_dom"/>
</dbReference>
<dbReference type="GO" id="GO:0016747">
    <property type="term" value="F:acyltransferase activity, transferring groups other than amino-acyl groups"/>
    <property type="evidence" value="ECO:0007669"/>
    <property type="project" value="InterPro"/>
</dbReference>
<evidence type="ECO:0000313" key="2">
    <source>
        <dbReference type="EMBL" id="MDA0179483.1"/>
    </source>
</evidence>
<comment type="caution">
    <text evidence="2">The sequence shown here is derived from an EMBL/GenBank/DDBJ whole genome shotgun (WGS) entry which is preliminary data.</text>
</comment>
<name>A0A9X3N4A8_9ACTN</name>
<keyword evidence="3" id="KW-1185">Reference proteome</keyword>
<dbReference type="Gene3D" id="3.40.630.30">
    <property type="match status" value="1"/>
</dbReference>
<dbReference type="RefSeq" id="WP_270023767.1">
    <property type="nucleotide sequence ID" value="NZ_JAPDDP010000005.1"/>
</dbReference>
<dbReference type="AlphaFoldDB" id="A0A9X3N4A8"/>
<dbReference type="PROSITE" id="PS51186">
    <property type="entry name" value="GNAT"/>
    <property type="match status" value="1"/>
</dbReference>
<dbReference type="Proteomes" id="UP001147653">
    <property type="component" value="Unassembled WGS sequence"/>
</dbReference>
<feature type="domain" description="N-acetyltransferase" evidence="1">
    <location>
        <begin position="1"/>
        <end position="138"/>
    </location>
</feature>
<reference evidence="2" key="1">
    <citation type="submission" date="2022-10" db="EMBL/GenBank/DDBJ databases">
        <title>The WGS of Solirubrobacter phytolaccae KCTC 29190.</title>
        <authorList>
            <person name="Jiang Z."/>
        </authorList>
    </citation>
    <scope>NUCLEOTIDE SEQUENCE</scope>
    <source>
        <strain evidence="2">KCTC 29190</strain>
    </source>
</reference>
<evidence type="ECO:0000313" key="3">
    <source>
        <dbReference type="Proteomes" id="UP001147653"/>
    </source>
</evidence>
<dbReference type="InterPro" id="IPR016181">
    <property type="entry name" value="Acyl_CoA_acyltransferase"/>
</dbReference>
<dbReference type="EMBL" id="JAPDDP010000005">
    <property type="protein sequence ID" value="MDA0179483.1"/>
    <property type="molecule type" value="Genomic_DNA"/>
</dbReference>
<protein>
    <submittedName>
        <fullName evidence="2">GNAT family N-acetyltransferase</fullName>
    </submittedName>
</protein>
<accession>A0A9X3N4A8</accession>
<proteinExistence type="predicted"/>